<organism evidence="9 10">
    <name type="scientific">Exserohilum turcicum (strain 28A)</name>
    <name type="common">Northern leaf blight fungus</name>
    <name type="synonym">Setosphaeria turcica</name>
    <dbReference type="NCBI Taxonomy" id="671987"/>
    <lineage>
        <taxon>Eukaryota</taxon>
        <taxon>Fungi</taxon>
        <taxon>Dikarya</taxon>
        <taxon>Ascomycota</taxon>
        <taxon>Pezizomycotina</taxon>
        <taxon>Dothideomycetes</taxon>
        <taxon>Pleosporomycetidae</taxon>
        <taxon>Pleosporales</taxon>
        <taxon>Pleosporineae</taxon>
        <taxon>Pleosporaceae</taxon>
        <taxon>Exserohilum</taxon>
    </lineage>
</organism>
<protein>
    <recommendedName>
        <fullName evidence="3">endo-1,3(4)-beta-glucanase</fullName>
        <ecNumber evidence="3">3.2.1.6</ecNumber>
    </recommendedName>
</protein>
<keyword evidence="4 9" id="KW-0378">Hydrolase</keyword>
<dbReference type="CDD" id="cd02181">
    <property type="entry name" value="GH16_fungal_Lam16A_glucanase"/>
    <property type="match status" value="1"/>
</dbReference>
<evidence type="ECO:0000256" key="3">
    <source>
        <dbReference type="ARBA" id="ARBA00012599"/>
    </source>
</evidence>
<dbReference type="EMBL" id="KB908526">
    <property type="protein sequence ID" value="EOA89013.1"/>
    <property type="molecule type" value="Genomic_DNA"/>
</dbReference>
<accession>R0K7R1</accession>
<dbReference type="PANTHER" id="PTHR10963:SF24">
    <property type="entry name" value="GLYCOSIDASE C21B10.07-RELATED"/>
    <property type="match status" value="1"/>
</dbReference>
<dbReference type="SUPFAM" id="SSF49899">
    <property type="entry name" value="Concanavalin A-like lectins/glucanases"/>
    <property type="match status" value="1"/>
</dbReference>
<dbReference type="GO" id="GO:0052861">
    <property type="term" value="F:endo-1,3(4)-beta-glucanase activity"/>
    <property type="evidence" value="ECO:0007669"/>
    <property type="project" value="UniProtKB-EC"/>
</dbReference>
<feature type="region of interest" description="Disordered" evidence="6">
    <location>
        <begin position="339"/>
        <end position="387"/>
    </location>
</feature>
<feature type="compositionally biased region" description="Pro residues" evidence="6">
    <location>
        <begin position="365"/>
        <end position="382"/>
    </location>
</feature>
<evidence type="ECO:0000313" key="10">
    <source>
        <dbReference type="Proteomes" id="UP000016935"/>
    </source>
</evidence>
<keyword evidence="10" id="KW-1185">Reference proteome</keyword>
<dbReference type="InterPro" id="IPR050546">
    <property type="entry name" value="Glycosyl_Hydrlase_16"/>
</dbReference>
<feature type="compositionally biased region" description="Low complexity" evidence="6">
    <location>
        <begin position="500"/>
        <end position="510"/>
    </location>
</feature>
<feature type="compositionally biased region" description="Low complexity" evidence="6">
    <location>
        <begin position="418"/>
        <end position="438"/>
    </location>
</feature>
<dbReference type="eggNOG" id="ENOG502RGZ1">
    <property type="taxonomic scope" value="Eukaryota"/>
</dbReference>
<dbReference type="GeneID" id="19405061"/>
<dbReference type="PROSITE" id="PS51762">
    <property type="entry name" value="GH16_2"/>
    <property type="match status" value="1"/>
</dbReference>
<evidence type="ECO:0000259" key="8">
    <source>
        <dbReference type="PROSITE" id="PS51762"/>
    </source>
</evidence>
<dbReference type="RefSeq" id="XP_008023366.1">
    <property type="nucleotide sequence ID" value="XM_008025175.1"/>
</dbReference>
<evidence type="ECO:0000256" key="4">
    <source>
        <dbReference type="ARBA" id="ARBA00022801"/>
    </source>
</evidence>
<dbReference type="AlphaFoldDB" id="R0K7R1"/>
<evidence type="ECO:0000256" key="7">
    <source>
        <dbReference type="SAM" id="SignalP"/>
    </source>
</evidence>
<dbReference type="STRING" id="671987.R0K7R1"/>
<reference evidence="9 10" key="1">
    <citation type="journal article" date="2012" name="PLoS Pathog.">
        <title>Diverse lifestyles and strategies of plant pathogenesis encoded in the genomes of eighteen Dothideomycetes fungi.</title>
        <authorList>
            <person name="Ohm R.A."/>
            <person name="Feau N."/>
            <person name="Henrissat B."/>
            <person name="Schoch C.L."/>
            <person name="Horwitz B.A."/>
            <person name="Barry K.W."/>
            <person name="Condon B.J."/>
            <person name="Copeland A.C."/>
            <person name="Dhillon B."/>
            <person name="Glaser F."/>
            <person name="Hesse C.N."/>
            <person name="Kosti I."/>
            <person name="LaButti K."/>
            <person name="Lindquist E.A."/>
            <person name="Lucas S."/>
            <person name="Salamov A.A."/>
            <person name="Bradshaw R.E."/>
            <person name="Ciuffetti L."/>
            <person name="Hamelin R.C."/>
            <person name="Kema G.H.J."/>
            <person name="Lawrence C."/>
            <person name="Scott J.A."/>
            <person name="Spatafora J.W."/>
            <person name="Turgeon B.G."/>
            <person name="de Wit P.J.G.M."/>
            <person name="Zhong S."/>
            <person name="Goodwin S.B."/>
            <person name="Grigoriev I.V."/>
        </authorList>
    </citation>
    <scope>NUCLEOTIDE SEQUENCE [LARGE SCALE GENOMIC DNA]</scope>
    <source>
        <strain evidence="10">28A</strain>
    </source>
</reference>
<dbReference type="InterPro" id="IPR000757">
    <property type="entry name" value="Beta-glucanase-like"/>
</dbReference>
<evidence type="ECO:0000313" key="9">
    <source>
        <dbReference type="EMBL" id="EOA89013.1"/>
    </source>
</evidence>
<dbReference type="PANTHER" id="PTHR10963">
    <property type="entry name" value="GLYCOSYL HYDROLASE-RELATED"/>
    <property type="match status" value="1"/>
</dbReference>
<dbReference type="Proteomes" id="UP000016935">
    <property type="component" value="Unassembled WGS sequence"/>
</dbReference>
<dbReference type="GO" id="GO:0009251">
    <property type="term" value="P:glucan catabolic process"/>
    <property type="evidence" value="ECO:0007669"/>
    <property type="project" value="TreeGrafter"/>
</dbReference>
<comment type="similarity">
    <text evidence="2">Belongs to the glycosyl hydrolase 16 family.</text>
</comment>
<feature type="chain" id="PRO_5004343142" description="endo-1,3(4)-beta-glucanase" evidence="7">
    <location>
        <begin position="19"/>
        <end position="590"/>
    </location>
</feature>
<dbReference type="EC" id="3.2.1.6" evidence="3"/>
<evidence type="ECO:0000256" key="6">
    <source>
        <dbReference type="SAM" id="MobiDB-lite"/>
    </source>
</evidence>
<sequence>MRFSTLTLAAAFSQLSIAGYVLQDDYMKDFYGSFDFFTAPDPTEGFVKYVDENTARQSNLINTSITAGASWGVDFQNQTPQGRPSVRITSKKSYDSGLIVLDVAHMPVGCGTWPAFWTTGPSWPSNGEIDIIEGVNDQVTNAMTLHTGPGCQIGSDNSLFQGSVTTSNCYVKAKGQKDNAGCSIEDPSTKSYGAGLNANGGGVFATQWTADAISVYFFPRGSVPADVLGSNPDPSGWGKPSASFQGGCDIAKTFKKQQIVFDTTFCGIWAGNSSVWQNSTCSKKAATCQEWVQNNPEAFKDAYWTVNSLKVYQDNGQASPSKPSSAPQQSSIAYLPQPISSQTPIVSPPKPSPPLQQTSLAYLPKPIPTQKPTIPRPFPGPPADSVQPTSLIVPSVSGIFAPIPTSETLSAPSPPAQIPSSPGTQVGAVPAPSPDVGAPAPPSVGAGGMHGFQWPKAGAGGSNNSKPTTAPVASPPQNTGVPAQTASGSPAAPSPTQSIAQPSNPAVAPAVPVPSPAPTAALNTPAPVAAPAVPVVTDVVESLQIVYETVYTTVTASAPAASPPPVARNLRMARSIREHRQRLTKHHAKF</sequence>
<dbReference type="InterPro" id="IPR013320">
    <property type="entry name" value="ConA-like_dom_sf"/>
</dbReference>
<dbReference type="Gene3D" id="2.60.120.200">
    <property type="match status" value="1"/>
</dbReference>
<evidence type="ECO:0000256" key="1">
    <source>
        <dbReference type="ARBA" id="ARBA00000124"/>
    </source>
</evidence>
<dbReference type="FunFam" id="2.60.120.200:FF:000114">
    <property type="entry name" value="Probable endo-1,3(4)-beta-glucanase NFIA_089530"/>
    <property type="match status" value="1"/>
</dbReference>
<dbReference type="OrthoDB" id="192832at2759"/>
<dbReference type="Pfam" id="PF26113">
    <property type="entry name" value="GH16_XgeA"/>
    <property type="match status" value="1"/>
</dbReference>
<keyword evidence="7" id="KW-0732">Signal</keyword>
<reference evidence="9 10" key="2">
    <citation type="journal article" date="2013" name="PLoS Genet.">
        <title>Comparative genome structure, secondary metabolite, and effector coding capacity across Cochliobolus pathogens.</title>
        <authorList>
            <person name="Condon B.J."/>
            <person name="Leng Y."/>
            <person name="Wu D."/>
            <person name="Bushley K.E."/>
            <person name="Ohm R.A."/>
            <person name="Otillar R."/>
            <person name="Martin J."/>
            <person name="Schackwitz W."/>
            <person name="Grimwood J."/>
            <person name="MohdZainudin N."/>
            <person name="Xue C."/>
            <person name="Wang R."/>
            <person name="Manning V.A."/>
            <person name="Dhillon B."/>
            <person name="Tu Z.J."/>
            <person name="Steffenson B.J."/>
            <person name="Salamov A."/>
            <person name="Sun H."/>
            <person name="Lowry S."/>
            <person name="LaButti K."/>
            <person name="Han J."/>
            <person name="Copeland A."/>
            <person name="Lindquist E."/>
            <person name="Barry K."/>
            <person name="Schmutz J."/>
            <person name="Baker S.E."/>
            <person name="Ciuffetti L.M."/>
            <person name="Grigoriev I.V."/>
            <person name="Zhong S."/>
            <person name="Turgeon B.G."/>
        </authorList>
    </citation>
    <scope>NUCLEOTIDE SEQUENCE [LARGE SCALE GENOMIC DNA]</scope>
    <source>
        <strain evidence="10">28A</strain>
    </source>
</reference>
<feature type="region of interest" description="Disordered" evidence="6">
    <location>
        <begin position="404"/>
        <end position="511"/>
    </location>
</feature>
<gene>
    <name evidence="9" type="ORF">SETTUDRAFT_46563</name>
</gene>
<name>R0K7R1_EXST2</name>
<comment type="catalytic activity">
    <reaction evidence="1">
        <text>Endohydrolysis of (1-&gt;3)- or (1-&gt;4)-linkages in beta-D-glucans when the glucose residue whose reducing group is involved in the linkage to be hydrolyzed is itself substituted at C-3.</text>
        <dbReference type="EC" id="3.2.1.6"/>
    </reaction>
</comment>
<proteinExistence type="inferred from homology"/>
<keyword evidence="5" id="KW-0326">Glycosidase</keyword>
<dbReference type="HOGENOM" id="CLU_016972_4_3_1"/>
<feature type="signal peptide" evidence="7">
    <location>
        <begin position="1"/>
        <end position="18"/>
    </location>
</feature>
<evidence type="ECO:0000256" key="5">
    <source>
        <dbReference type="ARBA" id="ARBA00023295"/>
    </source>
</evidence>
<evidence type="ECO:0000256" key="2">
    <source>
        <dbReference type="ARBA" id="ARBA00006865"/>
    </source>
</evidence>
<feature type="compositionally biased region" description="Polar residues" evidence="6">
    <location>
        <begin position="475"/>
        <end position="499"/>
    </location>
</feature>
<feature type="domain" description="GH16" evidence="8">
    <location>
        <begin position="34"/>
        <end position="278"/>
    </location>
</feature>